<evidence type="ECO:0000256" key="3">
    <source>
        <dbReference type="ARBA" id="ARBA00022842"/>
    </source>
</evidence>
<sequence length="236" mass="26071">MKAVLFDLDGTLFDTAPDFIRVLNQLRREEQLPPLPDSEIRAVVSNGARALVTLGFGTDENHPTFEGLRQRLLDLYLAHLAEKTQPFPGIEPLLHRLSERGIAWGIVTNKPEAYTTPLMRAFSHLPTPGAVICPDHVANRKPDPEPILLACQQIGCRPEEAIYAGDHERDIAAGRAAGLPTIACSYGYIDNGDDPARWGADHLVHSAEEIWPLLQRHYIENSELGPFNTSGLKTSL</sequence>
<dbReference type="Gene3D" id="3.40.50.1000">
    <property type="entry name" value="HAD superfamily/HAD-like"/>
    <property type="match status" value="1"/>
</dbReference>
<dbReference type="EMBL" id="CP014864">
    <property type="protein sequence ID" value="AMX04110.1"/>
    <property type="molecule type" value="Genomic_DNA"/>
</dbReference>
<dbReference type="SFLD" id="SFLDG01129">
    <property type="entry name" value="C1.5:_HAD__Beta-PGM__Phosphata"/>
    <property type="match status" value="1"/>
</dbReference>
<dbReference type="FunFam" id="3.40.50.1000:FF:000022">
    <property type="entry name" value="Phosphoglycolate phosphatase"/>
    <property type="match status" value="1"/>
</dbReference>
<keyword evidence="1" id="KW-0479">Metal-binding</keyword>
<dbReference type="GO" id="GO:0046872">
    <property type="term" value="F:metal ion binding"/>
    <property type="evidence" value="ECO:0007669"/>
    <property type="project" value="UniProtKB-KW"/>
</dbReference>
<dbReference type="SUPFAM" id="SSF56784">
    <property type="entry name" value="HAD-like"/>
    <property type="match status" value="1"/>
</dbReference>
<dbReference type="STRING" id="252514.A3224_06885"/>
<name>A0A143HRS6_MICTH</name>
<protein>
    <submittedName>
        <fullName evidence="5">Phosphoglycolate phosphatase</fullName>
    </submittedName>
</protein>
<dbReference type="GeneID" id="76607773"/>
<gene>
    <name evidence="5" type="ORF">A3224_06885</name>
</gene>
<accession>A0A143HRS6</accession>
<dbReference type="NCBIfam" id="TIGR01549">
    <property type="entry name" value="HAD-SF-IA-v1"/>
    <property type="match status" value="1"/>
</dbReference>
<dbReference type="PANTHER" id="PTHR43434">
    <property type="entry name" value="PHOSPHOGLYCOLATE PHOSPHATASE"/>
    <property type="match status" value="1"/>
</dbReference>
<dbReference type="Pfam" id="PF13419">
    <property type="entry name" value="HAD_2"/>
    <property type="match status" value="1"/>
</dbReference>
<dbReference type="GO" id="GO:0008967">
    <property type="term" value="F:phosphoglycolate phosphatase activity"/>
    <property type="evidence" value="ECO:0007669"/>
    <property type="project" value="TreeGrafter"/>
</dbReference>
<dbReference type="NCBIfam" id="TIGR01509">
    <property type="entry name" value="HAD-SF-IA-v3"/>
    <property type="match status" value="1"/>
</dbReference>
<dbReference type="Proteomes" id="UP000076077">
    <property type="component" value="Chromosome"/>
</dbReference>
<organism evidence="5 6">
    <name type="scientific">Microbulbifer thermotolerans</name>
    <dbReference type="NCBI Taxonomy" id="252514"/>
    <lineage>
        <taxon>Bacteria</taxon>
        <taxon>Pseudomonadati</taxon>
        <taxon>Pseudomonadota</taxon>
        <taxon>Gammaproteobacteria</taxon>
        <taxon>Cellvibrionales</taxon>
        <taxon>Microbulbiferaceae</taxon>
        <taxon>Microbulbifer</taxon>
    </lineage>
</organism>
<dbReference type="InterPro" id="IPR041492">
    <property type="entry name" value="HAD_2"/>
</dbReference>
<evidence type="ECO:0000256" key="1">
    <source>
        <dbReference type="ARBA" id="ARBA00022723"/>
    </source>
</evidence>
<reference evidence="6" key="1">
    <citation type="submission" date="2016-03" db="EMBL/GenBank/DDBJ databases">
        <authorList>
            <person name="Lee Y.-S."/>
            <person name="Choi Y.-L."/>
        </authorList>
    </citation>
    <scope>NUCLEOTIDE SEQUENCE [LARGE SCALE GENOMIC DNA]</scope>
    <source>
        <strain evidence="6">DAU221</strain>
    </source>
</reference>
<dbReference type="Gene3D" id="1.10.150.240">
    <property type="entry name" value="Putative phosphatase, domain 2"/>
    <property type="match status" value="1"/>
</dbReference>
<dbReference type="InterPro" id="IPR023198">
    <property type="entry name" value="PGP-like_dom2"/>
</dbReference>
<evidence type="ECO:0000256" key="2">
    <source>
        <dbReference type="ARBA" id="ARBA00022801"/>
    </source>
</evidence>
<dbReference type="RefSeq" id="WP_067157620.1">
    <property type="nucleotide sequence ID" value="NZ_CP014864.1"/>
</dbReference>
<dbReference type="InterPro" id="IPR023214">
    <property type="entry name" value="HAD_sf"/>
</dbReference>
<keyword evidence="2" id="KW-0378">Hydrolase</keyword>
<dbReference type="GO" id="GO:0005829">
    <property type="term" value="C:cytosol"/>
    <property type="evidence" value="ECO:0007669"/>
    <property type="project" value="TreeGrafter"/>
</dbReference>
<proteinExistence type="predicted"/>
<evidence type="ECO:0000256" key="4">
    <source>
        <dbReference type="ARBA" id="ARBA00023277"/>
    </source>
</evidence>
<dbReference type="GO" id="GO:0006281">
    <property type="term" value="P:DNA repair"/>
    <property type="evidence" value="ECO:0007669"/>
    <property type="project" value="TreeGrafter"/>
</dbReference>
<keyword evidence="6" id="KW-1185">Reference proteome</keyword>
<dbReference type="InterPro" id="IPR050155">
    <property type="entry name" value="HAD-like_hydrolase_sf"/>
</dbReference>
<dbReference type="PANTHER" id="PTHR43434:SF23">
    <property type="entry name" value="PHOSPHOGLYCOLATE PHOSPHATASE"/>
    <property type="match status" value="1"/>
</dbReference>
<keyword evidence="4" id="KW-0119">Carbohydrate metabolism</keyword>
<dbReference type="AlphaFoldDB" id="A0A143HRS6"/>
<dbReference type="InterPro" id="IPR036412">
    <property type="entry name" value="HAD-like_sf"/>
</dbReference>
<evidence type="ECO:0000313" key="5">
    <source>
        <dbReference type="EMBL" id="AMX04110.1"/>
    </source>
</evidence>
<dbReference type="KEGG" id="mthd:A3224_06885"/>
<dbReference type="OrthoDB" id="9776368at2"/>
<dbReference type="SFLD" id="SFLDS00003">
    <property type="entry name" value="Haloacid_Dehalogenase"/>
    <property type="match status" value="1"/>
</dbReference>
<dbReference type="InterPro" id="IPR006439">
    <property type="entry name" value="HAD-SF_hydro_IA"/>
</dbReference>
<dbReference type="SFLD" id="SFLDG01135">
    <property type="entry name" value="C1.5.6:_HAD__Beta-PGM__Phospha"/>
    <property type="match status" value="1"/>
</dbReference>
<evidence type="ECO:0000313" key="6">
    <source>
        <dbReference type="Proteomes" id="UP000076077"/>
    </source>
</evidence>
<keyword evidence="3" id="KW-0460">Magnesium</keyword>
<dbReference type="PRINTS" id="PR00413">
    <property type="entry name" value="HADHALOGNASE"/>
</dbReference>